<evidence type="ECO:0000256" key="1">
    <source>
        <dbReference type="SAM" id="MobiDB-lite"/>
    </source>
</evidence>
<comment type="caution">
    <text evidence="2">The sequence shown here is derived from an EMBL/GenBank/DDBJ whole genome shotgun (WGS) entry which is preliminary data.</text>
</comment>
<feature type="region of interest" description="Disordered" evidence="1">
    <location>
        <begin position="1"/>
        <end position="24"/>
    </location>
</feature>
<feature type="compositionally biased region" description="Basic and acidic residues" evidence="1">
    <location>
        <begin position="7"/>
        <end position="21"/>
    </location>
</feature>
<evidence type="ECO:0000313" key="2">
    <source>
        <dbReference type="EMBL" id="KAJ5581143.1"/>
    </source>
</evidence>
<evidence type="ECO:0000313" key="3">
    <source>
        <dbReference type="Proteomes" id="UP001216150"/>
    </source>
</evidence>
<protein>
    <submittedName>
        <fullName evidence="2">Siderophore iron transporter mirb</fullName>
    </submittedName>
</protein>
<keyword evidence="3" id="KW-1185">Reference proteome</keyword>
<reference evidence="2 3" key="1">
    <citation type="journal article" date="2023" name="IMA Fungus">
        <title>Comparative genomic study of the Penicillium genus elucidates a diverse pangenome and 15 lateral gene transfer events.</title>
        <authorList>
            <person name="Petersen C."/>
            <person name="Sorensen T."/>
            <person name="Nielsen M.R."/>
            <person name="Sondergaard T.E."/>
            <person name="Sorensen J.L."/>
            <person name="Fitzpatrick D.A."/>
            <person name="Frisvad J.C."/>
            <person name="Nielsen K.L."/>
        </authorList>
    </citation>
    <scope>NUCLEOTIDE SEQUENCE [LARGE SCALE GENOMIC DNA]</scope>
    <source>
        <strain evidence="2 3">IBT 29057</strain>
    </source>
</reference>
<proteinExistence type="predicted"/>
<accession>A0AAD6GRK9</accession>
<dbReference type="AlphaFoldDB" id="A0AAD6GRK9"/>
<dbReference type="EMBL" id="JAQJAC010000006">
    <property type="protein sequence ID" value="KAJ5581143.1"/>
    <property type="molecule type" value="Genomic_DNA"/>
</dbReference>
<sequence>MGTPKEISARQDEQIDTEKKAGINQAVEETNDDLVSEEKNSENFQNGVQRVRAITSVWSTKTMVLMFIP</sequence>
<gene>
    <name evidence="2" type="ORF">N7450_007444</name>
</gene>
<organism evidence="2 3">
    <name type="scientific">Penicillium hetheringtonii</name>
    <dbReference type="NCBI Taxonomy" id="911720"/>
    <lineage>
        <taxon>Eukaryota</taxon>
        <taxon>Fungi</taxon>
        <taxon>Dikarya</taxon>
        <taxon>Ascomycota</taxon>
        <taxon>Pezizomycotina</taxon>
        <taxon>Eurotiomycetes</taxon>
        <taxon>Eurotiomycetidae</taxon>
        <taxon>Eurotiales</taxon>
        <taxon>Aspergillaceae</taxon>
        <taxon>Penicillium</taxon>
    </lineage>
</organism>
<name>A0AAD6GRK9_9EURO</name>
<dbReference type="Proteomes" id="UP001216150">
    <property type="component" value="Unassembled WGS sequence"/>
</dbReference>